<dbReference type="RefSeq" id="XP_009032648.1">
    <property type="nucleotide sequence ID" value="XM_009034400.1"/>
</dbReference>
<evidence type="ECO:0000259" key="2">
    <source>
        <dbReference type="PROSITE" id="PS51186"/>
    </source>
</evidence>
<dbReference type="InterPro" id="IPR000182">
    <property type="entry name" value="GNAT_dom"/>
</dbReference>
<dbReference type="SUPFAM" id="SSF55729">
    <property type="entry name" value="Acyl-CoA N-acyltransferases (Nat)"/>
    <property type="match status" value="1"/>
</dbReference>
<keyword evidence="4" id="KW-1185">Reference proteome</keyword>
<feature type="region of interest" description="Disordered" evidence="1">
    <location>
        <begin position="347"/>
        <end position="367"/>
    </location>
</feature>
<reference evidence="3 4" key="1">
    <citation type="journal article" date="2011" name="Proc. Natl. Acad. Sci. U.S.A.">
        <title>Niche of harmful alga Aureococcus anophagefferens revealed through ecogenomics.</title>
        <authorList>
            <person name="Gobler C.J."/>
            <person name="Berry D.L."/>
            <person name="Dyhrman S.T."/>
            <person name="Wilhelm S.W."/>
            <person name="Salamov A."/>
            <person name="Lobanov A.V."/>
            <person name="Zhang Y."/>
            <person name="Collier J.L."/>
            <person name="Wurch L.L."/>
            <person name="Kustka A.B."/>
            <person name="Dill B.D."/>
            <person name="Shah M."/>
            <person name="VerBerkmoes N.C."/>
            <person name="Kuo A."/>
            <person name="Terry A."/>
            <person name="Pangilinan J."/>
            <person name="Lindquist E.A."/>
            <person name="Lucas S."/>
            <person name="Paulsen I.T."/>
            <person name="Hattenrath-Lehmann T.K."/>
            <person name="Talmage S.C."/>
            <person name="Walker E.A."/>
            <person name="Koch F."/>
            <person name="Burson A.M."/>
            <person name="Marcoval M.A."/>
            <person name="Tang Y.Z."/>
            <person name="Lecleir G.R."/>
            <person name="Coyne K.J."/>
            <person name="Berg G.M."/>
            <person name="Bertrand E.M."/>
            <person name="Saito M.A."/>
            <person name="Gladyshev V.N."/>
            <person name="Grigoriev I.V."/>
        </authorList>
    </citation>
    <scope>NUCLEOTIDE SEQUENCE [LARGE SCALE GENOMIC DNA]</scope>
    <source>
        <strain evidence="4">CCMP 1984</strain>
    </source>
</reference>
<dbReference type="PANTHER" id="PTHR47426:SF3">
    <property type="entry name" value="GCN5-RELATED N-ACETYLTRANSFERASE 6, CHLOROPLASTIC"/>
    <property type="match status" value="1"/>
</dbReference>
<dbReference type="AlphaFoldDB" id="F0XW31"/>
<dbReference type="PANTHER" id="PTHR47426">
    <property type="entry name" value="ACYL-COA N-ACYLTRANSFERASES (NAT) SUPERFAMILY PROTEIN"/>
    <property type="match status" value="1"/>
</dbReference>
<dbReference type="OrthoDB" id="38408at2759"/>
<proteinExistence type="predicted"/>
<sequence length="367" mass="39031">MGSRASAGSSNGRNLRQQLLLCITFARINALVPFAEHAALRPWLDSQSFGCIAGGGALRPRLASLDDGDPIVLGVMEGGDVDGVAKLLAASFAPSVVVEYSGGEEPTWEDAALGAVASAARSYDVAEYAFGLRARCGARLRRPEVAGASTGDGDAVVLLAARRSGSECVGAVELRLRDADGAHPTPLPAFDRLAGLLKPGRPAAPPRPYVANVCVADRCRRRGLARALVSAAEHLAGPAAWGYDSVFLHVHRDNVPALELYDTAGYDRLEALDVAPLRYLYKPLRSDAPDVAERPRWHSFFSNVERKWTKKVCALGVRQANMRPDFDWWSGGQSRSKMRAAAVEASRTVGSSSSHASPNVSVGFGSL</sequence>
<feature type="domain" description="N-acetyltransferase" evidence="2">
    <location>
        <begin position="114"/>
        <end position="285"/>
    </location>
</feature>
<evidence type="ECO:0000256" key="1">
    <source>
        <dbReference type="SAM" id="MobiDB-lite"/>
    </source>
</evidence>
<name>F0XW31_AURAN</name>
<dbReference type="Pfam" id="PF00583">
    <property type="entry name" value="Acetyltransf_1"/>
    <property type="match status" value="1"/>
</dbReference>
<dbReference type="InParanoid" id="F0XW31"/>
<dbReference type="EMBL" id="GL833120">
    <property type="protein sequence ID" value="EGB13041.1"/>
    <property type="molecule type" value="Genomic_DNA"/>
</dbReference>
<dbReference type="eggNOG" id="ENOG502S9Q8">
    <property type="taxonomic scope" value="Eukaryota"/>
</dbReference>
<organism evidence="4">
    <name type="scientific">Aureococcus anophagefferens</name>
    <name type="common">Harmful bloom alga</name>
    <dbReference type="NCBI Taxonomy" id="44056"/>
    <lineage>
        <taxon>Eukaryota</taxon>
        <taxon>Sar</taxon>
        <taxon>Stramenopiles</taxon>
        <taxon>Ochrophyta</taxon>
        <taxon>Pelagophyceae</taxon>
        <taxon>Pelagomonadales</taxon>
        <taxon>Pelagomonadaceae</taxon>
        <taxon>Aureococcus</taxon>
    </lineage>
</organism>
<dbReference type="CDD" id="cd04301">
    <property type="entry name" value="NAT_SF"/>
    <property type="match status" value="1"/>
</dbReference>
<dbReference type="InterPro" id="IPR016181">
    <property type="entry name" value="Acyl_CoA_acyltransferase"/>
</dbReference>
<dbReference type="PROSITE" id="PS51186">
    <property type="entry name" value="GNAT"/>
    <property type="match status" value="1"/>
</dbReference>
<dbReference type="KEGG" id="aaf:AURANDRAFT_70570"/>
<dbReference type="Gene3D" id="3.40.630.30">
    <property type="match status" value="1"/>
</dbReference>
<feature type="compositionally biased region" description="Low complexity" evidence="1">
    <location>
        <begin position="349"/>
        <end position="367"/>
    </location>
</feature>
<dbReference type="GO" id="GO:0016747">
    <property type="term" value="F:acyltransferase activity, transferring groups other than amino-acyl groups"/>
    <property type="evidence" value="ECO:0007669"/>
    <property type="project" value="InterPro"/>
</dbReference>
<evidence type="ECO:0000313" key="3">
    <source>
        <dbReference type="EMBL" id="EGB13041.1"/>
    </source>
</evidence>
<accession>F0XW31</accession>
<protein>
    <recommendedName>
        <fullName evidence="2">N-acetyltransferase domain-containing protein</fullName>
    </recommendedName>
</protein>
<dbReference type="Proteomes" id="UP000002729">
    <property type="component" value="Unassembled WGS sequence"/>
</dbReference>
<gene>
    <name evidence="3" type="ORF">AURANDRAFT_70570</name>
</gene>
<evidence type="ECO:0000313" key="4">
    <source>
        <dbReference type="Proteomes" id="UP000002729"/>
    </source>
</evidence>
<dbReference type="GeneID" id="20227823"/>